<gene>
    <name evidence="4" type="ORF">AWB76_04733</name>
</gene>
<organism evidence="4 5">
    <name type="scientific">Caballeronia temeraria</name>
    <dbReference type="NCBI Taxonomy" id="1777137"/>
    <lineage>
        <taxon>Bacteria</taxon>
        <taxon>Pseudomonadati</taxon>
        <taxon>Pseudomonadota</taxon>
        <taxon>Betaproteobacteria</taxon>
        <taxon>Burkholderiales</taxon>
        <taxon>Burkholderiaceae</taxon>
        <taxon>Caballeronia</taxon>
    </lineage>
</organism>
<dbReference type="Gene3D" id="3.50.50.60">
    <property type="entry name" value="FAD/NAD(P)-binding domain"/>
    <property type="match status" value="1"/>
</dbReference>
<accession>A0A158BVH7</accession>
<evidence type="ECO:0000259" key="3">
    <source>
        <dbReference type="Pfam" id="PF01494"/>
    </source>
</evidence>
<dbReference type="OrthoDB" id="8985337at2"/>
<dbReference type="InterPro" id="IPR050631">
    <property type="entry name" value="PheA/TfdB_FAD_monoxygenase"/>
</dbReference>
<evidence type="ECO:0000313" key="5">
    <source>
        <dbReference type="Proteomes" id="UP000054624"/>
    </source>
</evidence>
<keyword evidence="1" id="KW-0560">Oxidoreductase</keyword>
<protein>
    <submittedName>
        <fullName evidence="4">Monooxygenase</fullName>
    </submittedName>
</protein>
<sequence length="383" mass="43414">MKIAVIGGGPAGLYFSMLMKQRHPSDEIVVFERNDAGATYGWGVVFSDVALSFLKEADEAFFRRFTAHHERCDYMEIVHRGVAVRLSNNHFSRTSRIDLLSVLQQACRDTGVDVRYNSCMNDPAALEDYDVVVAADGVNSEVRTRLAEHFQPSFDERRNKFAWYGTTRLFHPVSLIFRETPQGVFIAHAYQYSKTHSTFLVEVDPETWQRCGLDTATENESRAFCEQVFAEDLQGEPLLTNRSQWFQAKVVSNARWSHDNVVLLGDALRSVHFSLGSGTRMAMQDAIALCEALSIHRADVPAAFAAFEASRKEASNRFQDAARKSLDWYESVDTRMNLDPVSFAYDYMRRTGRVSHDDLRERDPAFIEQVEAVAATKSQIAHI</sequence>
<reference evidence="5" key="1">
    <citation type="submission" date="2016-01" db="EMBL/GenBank/DDBJ databases">
        <authorList>
            <person name="Peeters Charlotte."/>
        </authorList>
    </citation>
    <scope>NUCLEOTIDE SEQUENCE [LARGE SCALE GENOMIC DNA]</scope>
</reference>
<keyword evidence="4" id="KW-0503">Monooxygenase</keyword>
<proteinExistence type="predicted"/>
<dbReference type="AlphaFoldDB" id="A0A158BVH7"/>
<dbReference type="Pfam" id="PF01494">
    <property type="entry name" value="FAD_binding_3"/>
    <property type="match status" value="1"/>
</dbReference>
<evidence type="ECO:0000313" key="4">
    <source>
        <dbReference type="EMBL" id="SAK74102.1"/>
    </source>
</evidence>
<keyword evidence="2" id="KW-0520">NAD</keyword>
<dbReference type="InterPro" id="IPR002938">
    <property type="entry name" value="FAD-bd"/>
</dbReference>
<dbReference type="PRINTS" id="PR00420">
    <property type="entry name" value="RNGMNOXGNASE"/>
</dbReference>
<dbReference type="InterPro" id="IPR036188">
    <property type="entry name" value="FAD/NAD-bd_sf"/>
</dbReference>
<dbReference type="EMBL" id="FCOI02000017">
    <property type="protein sequence ID" value="SAK74102.1"/>
    <property type="molecule type" value="Genomic_DNA"/>
</dbReference>
<dbReference type="STRING" id="1777137.AWB76_04733"/>
<dbReference type="Gene3D" id="3.30.9.20">
    <property type="match status" value="1"/>
</dbReference>
<dbReference type="PANTHER" id="PTHR43476">
    <property type="entry name" value="3-(3-HYDROXY-PHENYL)PROPIONATE/3-HYDROXYCINNAMIC ACID HYDROXYLASE"/>
    <property type="match status" value="1"/>
</dbReference>
<evidence type="ECO:0000256" key="1">
    <source>
        <dbReference type="ARBA" id="ARBA00023002"/>
    </source>
</evidence>
<feature type="domain" description="FAD-binding" evidence="3">
    <location>
        <begin position="132"/>
        <end position="295"/>
    </location>
</feature>
<keyword evidence="5" id="KW-1185">Reference proteome</keyword>
<dbReference type="GO" id="GO:0004497">
    <property type="term" value="F:monooxygenase activity"/>
    <property type="evidence" value="ECO:0007669"/>
    <property type="project" value="UniProtKB-KW"/>
</dbReference>
<dbReference type="PANTHER" id="PTHR43476:SF4">
    <property type="entry name" value="BLR0106 PROTEIN"/>
    <property type="match status" value="1"/>
</dbReference>
<evidence type="ECO:0000256" key="2">
    <source>
        <dbReference type="ARBA" id="ARBA00023027"/>
    </source>
</evidence>
<name>A0A158BVH7_9BURK</name>
<dbReference type="GO" id="GO:0071949">
    <property type="term" value="F:FAD binding"/>
    <property type="evidence" value="ECO:0007669"/>
    <property type="project" value="InterPro"/>
</dbReference>
<dbReference type="RefSeq" id="WP_061162488.1">
    <property type="nucleotide sequence ID" value="NZ_FCOI02000017.1"/>
</dbReference>
<dbReference type="SUPFAM" id="SSF51905">
    <property type="entry name" value="FAD/NAD(P)-binding domain"/>
    <property type="match status" value="1"/>
</dbReference>
<dbReference type="Proteomes" id="UP000054624">
    <property type="component" value="Unassembled WGS sequence"/>
</dbReference>